<keyword evidence="2" id="KW-1185">Reference proteome</keyword>
<gene>
    <name evidence="1" type="ORF">SAMN06265222_11966</name>
</gene>
<sequence>MTSRLRSWMLSYFLQRGVFSKIYQDRFGAYTFFDTPSVSWWIADGMCHFAVESPTREIR</sequence>
<evidence type="ECO:0000313" key="1">
    <source>
        <dbReference type="EMBL" id="SMP75523.1"/>
    </source>
</evidence>
<accession>A0ABY1QN70</accession>
<evidence type="ECO:0000313" key="2">
    <source>
        <dbReference type="Proteomes" id="UP001158067"/>
    </source>
</evidence>
<name>A0ABY1QN70_9BACT</name>
<proteinExistence type="predicted"/>
<dbReference type="Proteomes" id="UP001158067">
    <property type="component" value="Unassembled WGS sequence"/>
</dbReference>
<organism evidence="1 2">
    <name type="scientific">Neorhodopirellula lusitana</name>
    <dbReference type="NCBI Taxonomy" id="445327"/>
    <lineage>
        <taxon>Bacteria</taxon>
        <taxon>Pseudomonadati</taxon>
        <taxon>Planctomycetota</taxon>
        <taxon>Planctomycetia</taxon>
        <taxon>Pirellulales</taxon>
        <taxon>Pirellulaceae</taxon>
        <taxon>Neorhodopirellula</taxon>
    </lineage>
</organism>
<protein>
    <submittedName>
        <fullName evidence="1">Uncharacterized protein</fullName>
    </submittedName>
</protein>
<dbReference type="EMBL" id="FXUG01000019">
    <property type="protein sequence ID" value="SMP75523.1"/>
    <property type="molecule type" value="Genomic_DNA"/>
</dbReference>
<reference evidence="1 2" key="1">
    <citation type="submission" date="2017-05" db="EMBL/GenBank/DDBJ databases">
        <authorList>
            <person name="Varghese N."/>
            <person name="Submissions S."/>
        </authorList>
    </citation>
    <scope>NUCLEOTIDE SEQUENCE [LARGE SCALE GENOMIC DNA]</scope>
    <source>
        <strain evidence="1 2">DSM 25457</strain>
    </source>
</reference>
<comment type="caution">
    <text evidence="1">The sequence shown here is derived from an EMBL/GenBank/DDBJ whole genome shotgun (WGS) entry which is preliminary data.</text>
</comment>